<dbReference type="PROSITE" id="PS50097">
    <property type="entry name" value="BTB"/>
    <property type="match status" value="1"/>
</dbReference>
<protein>
    <recommendedName>
        <fullName evidence="1">BTB domain-containing protein</fullName>
    </recommendedName>
</protein>
<reference evidence="2" key="1">
    <citation type="journal article" date="2020" name="G3 (Bethesda)">
        <title>High-Quality Assemblies for Three Invasive Social Wasps from the &lt;i&gt;Vespula&lt;/i&gt; Genus.</title>
        <authorList>
            <person name="Harrop T.W.R."/>
            <person name="Guhlin J."/>
            <person name="McLaughlin G.M."/>
            <person name="Permina E."/>
            <person name="Stockwell P."/>
            <person name="Gilligan J."/>
            <person name="Le Lec M.F."/>
            <person name="Gruber M.A.M."/>
            <person name="Quinn O."/>
            <person name="Lovegrove M."/>
            <person name="Duncan E.J."/>
            <person name="Remnant E.J."/>
            <person name="Van Eeckhoven J."/>
            <person name="Graham B."/>
            <person name="Knapp R.A."/>
            <person name="Langford K.W."/>
            <person name="Kronenberg Z."/>
            <person name="Press M.O."/>
            <person name="Eacker S.M."/>
            <person name="Wilson-Rankin E.E."/>
            <person name="Purcell J."/>
            <person name="Lester P.J."/>
            <person name="Dearden P.K."/>
        </authorList>
    </citation>
    <scope>NUCLEOTIDE SEQUENCE</scope>
    <source>
        <strain evidence="2">Linc-1</strain>
    </source>
</reference>
<name>A0A834KLL0_VESGE</name>
<gene>
    <name evidence="2" type="ORF">HZH68_005645</name>
</gene>
<comment type="caution">
    <text evidence="2">The sequence shown here is derived from an EMBL/GenBank/DDBJ whole genome shotgun (WGS) entry which is preliminary data.</text>
</comment>
<dbReference type="InterPro" id="IPR000210">
    <property type="entry name" value="BTB/POZ_dom"/>
</dbReference>
<dbReference type="SUPFAM" id="SSF54695">
    <property type="entry name" value="POZ domain"/>
    <property type="match status" value="1"/>
</dbReference>
<evidence type="ECO:0000259" key="1">
    <source>
        <dbReference type="PROSITE" id="PS50097"/>
    </source>
</evidence>
<dbReference type="PANTHER" id="PTHR24413">
    <property type="entry name" value="SPECKLE-TYPE POZ PROTEIN"/>
    <property type="match status" value="1"/>
</dbReference>
<dbReference type="Gene3D" id="1.25.40.420">
    <property type="match status" value="1"/>
</dbReference>
<keyword evidence="3" id="KW-1185">Reference proteome</keyword>
<dbReference type="SMART" id="SM00225">
    <property type="entry name" value="BTB"/>
    <property type="match status" value="1"/>
</dbReference>
<dbReference type="Pfam" id="PF00651">
    <property type="entry name" value="BTB"/>
    <property type="match status" value="1"/>
</dbReference>
<dbReference type="AlphaFoldDB" id="A0A834KLL0"/>
<dbReference type="Proteomes" id="UP000617340">
    <property type="component" value="Unassembled WGS sequence"/>
</dbReference>
<dbReference type="Gene3D" id="3.30.710.10">
    <property type="entry name" value="Potassium Channel Kv1.1, Chain A"/>
    <property type="match status" value="1"/>
</dbReference>
<evidence type="ECO:0000313" key="2">
    <source>
        <dbReference type="EMBL" id="KAF7406276.1"/>
    </source>
</evidence>
<feature type="domain" description="BTB" evidence="1">
    <location>
        <begin position="203"/>
        <end position="293"/>
    </location>
</feature>
<sequence length="398" mass="45530">MYILATYTVNQSEEWGNFRWKVCDWSIKIDWNMELLVPTVSDIIFKYTWSIANYKKTISKRSSIDSPSFELNVNGIHSSWNLSIRFWKGPEGKRITNPVVLCLNILNCIVEEAEQAKIRFQFGVFNANVKHWEYCHVSRTVLELKSNNDIISLGYKDLSIVDRHLKKNGEVDLMVKIQIIQCESEKHSLSQDMDRLLKHPRTADTKLICGGLAGIEIPVHSSIITARSNVLAEMLSPISVSPIKTELELEKDEEQKGYKEGQFLYSLELLDISKDTTDELLRYIYSDHVDNLDNLAPQLLSLAERFSLQGLKELCERNLIETITPYNIANRLLVADEFGCEILKKASLAYCEENLTVLNKSLAWKMMEQMNPELFNEVCEAGMGSSRSSNIDDSELSN</sequence>
<accession>A0A834KLL0</accession>
<dbReference type="EMBL" id="JACSDZ010000004">
    <property type="protein sequence ID" value="KAF7406276.1"/>
    <property type="molecule type" value="Genomic_DNA"/>
</dbReference>
<organism evidence="2 3">
    <name type="scientific">Vespula germanica</name>
    <name type="common">German yellow jacket</name>
    <name type="synonym">Paravespula germanica</name>
    <dbReference type="NCBI Taxonomy" id="30212"/>
    <lineage>
        <taxon>Eukaryota</taxon>
        <taxon>Metazoa</taxon>
        <taxon>Ecdysozoa</taxon>
        <taxon>Arthropoda</taxon>
        <taxon>Hexapoda</taxon>
        <taxon>Insecta</taxon>
        <taxon>Pterygota</taxon>
        <taxon>Neoptera</taxon>
        <taxon>Endopterygota</taxon>
        <taxon>Hymenoptera</taxon>
        <taxon>Apocrita</taxon>
        <taxon>Aculeata</taxon>
        <taxon>Vespoidea</taxon>
        <taxon>Vespidae</taxon>
        <taxon>Vespinae</taxon>
        <taxon>Vespula</taxon>
    </lineage>
</organism>
<proteinExistence type="predicted"/>
<evidence type="ECO:0000313" key="3">
    <source>
        <dbReference type="Proteomes" id="UP000617340"/>
    </source>
</evidence>
<dbReference type="InterPro" id="IPR011333">
    <property type="entry name" value="SKP1/BTB/POZ_sf"/>
</dbReference>